<evidence type="ECO:0000259" key="7">
    <source>
        <dbReference type="Pfam" id="PF01435"/>
    </source>
</evidence>
<keyword evidence="9" id="KW-1185">Reference proteome</keyword>
<dbReference type="Proteomes" id="UP000267464">
    <property type="component" value="Unassembled WGS sequence"/>
</dbReference>
<evidence type="ECO:0000256" key="3">
    <source>
        <dbReference type="ARBA" id="ARBA00022801"/>
    </source>
</evidence>
<keyword evidence="3 6" id="KW-0378">Hydrolase</keyword>
<dbReference type="PANTHER" id="PTHR22726">
    <property type="entry name" value="METALLOENDOPEPTIDASE OMA1"/>
    <property type="match status" value="1"/>
</dbReference>
<sequence>MSSDSDFQTDYVPSPSLQPHAFGCQCALHSRRRFTALVAGAGLGATLPAVALADGVEVGERSQLSGLVSAEQLEKAAQQQYRKMLAEASSQRALAPDSHPQVVRLRAIAQRLIPHIMSPNLHSTPRAADWNWEVNLIGSKQINAFCMPGGKIAFYYGILDQLKLTDDEVAMVMGHEIAHALREHARERMGKSAVTNSAIEIGAALLGLGNGGRYLAGLGGQLLSLRFSRGDESEADKVGLDLAARAGYDPRAGVTLWEKMGQASKGAPPQWLSTHPSGATRIEEIQASLPLVLPVYQKAPKPTRRFDESLK</sequence>
<keyword evidence="4 6" id="KW-0862">Zinc</keyword>
<dbReference type="PANTHER" id="PTHR22726:SF1">
    <property type="entry name" value="METALLOENDOPEPTIDASE OMA1, MITOCHONDRIAL"/>
    <property type="match status" value="1"/>
</dbReference>
<accession>A0A3N7HQG3</accession>
<dbReference type="InterPro" id="IPR051156">
    <property type="entry name" value="Mito/Outer_Membr_Metalloprot"/>
</dbReference>
<evidence type="ECO:0000256" key="1">
    <source>
        <dbReference type="ARBA" id="ARBA00022670"/>
    </source>
</evidence>
<proteinExistence type="inferred from homology"/>
<evidence type="ECO:0000313" key="9">
    <source>
        <dbReference type="Proteomes" id="UP000267464"/>
    </source>
</evidence>
<evidence type="ECO:0000256" key="2">
    <source>
        <dbReference type="ARBA" id="ARBA00022723"/>
    </source>
</evidence>
<dbReference type="EMBL" id="QUSW01000003">
    <property type="protein sequence ID" value="RQP24467.1"/>
    <property type="molecule type" value="Genomic_DNA"/>
</dbReference>
<dbReference type="OrthoDB" id="9810445at2"/>
<keyword evidence="1 6" id="KW-0645">Protease</keyword>
<reference evidence="8 9" key="1">
    <citation type="submission" date="2018-08" db="EMBL/GenBank/DDBJ databases">
        <authorList>
            <person name="Khan S.A."/>
            <person name="Jeon C.O."/>
            <person name="Chun B.H."/>
            <person name="Jeong S.E."/>
        </authorList>
    </citation>
    <scope>NUCLEOTIDE SEQUENCE [LARGE SCALE GENOMIC DNA]</scope>
    <source>
        <strain evidence="8 9">S-16</strain>
    </source>
</reference>
<evidence type="ECO:0000256" key="4">
    <source>
        <dbReference type="ARBA" id="ARBA00022833"/>
    </source>
</evidence>
<feature type="domain" description="Peptidase M48" evidence="7">
    <location>
        <begin position="128"/>
        <end position="287"/>
    </location>
</feature>
<dbReference type="GO" id="GO:0046872">
    <property type="term" value="F:metal ion binding"/>
    <property type="evidence" value="ECO:0007669"/>
    <property type="project" value="UniProtKB-KW"/>
</dbReference>
<comment type="cofactor">
    <cofactor evidence="6">
        <name>Zn(2+)</name>
        <dbReference type="ChEBI" id="CHEBI:29105"/>
    </cofactor>
    <text evidence="6">Binds 1 zinc ion per subunit.</text>
</comment>
<evidence type="ECO:0000313" key="8">
    <source>
        <dbReference type="EMBL" id="RQP24467.1"/>
    </source>
</evidence>
<dbReference type="RefSeq" id="WP_124541001.1">
    <property type="nucleotide sequence ID" value="NZ_QUSW01000003.1"/>
</dbReference>
<dbReference type="GO" id="GO:0051603">
    <property type="term" value="P:proteolysis involved in protein catabolic process"/>
    <property type="evidence" value="ECO:0007669"/>
    <property type="project" value="TreeGrafter"/>
</dbReference>
<dbReference type="AlphaFoldDB" id="A0A3N7HQG3"/>
<dbReference type="Pfam" id="PF01435">
    <property type="entry name" value="Peptidase_M48"/>
    <property type="match status" value="1"/>
</dbReference>
<name>A0A3N7HQG3_9BURK</name>
<reference evidence="8 9" key="2">
    <citation type="submission" date="2018-12" db="EMBL/GenBank/DDBJ databases">
        <title>Rhizobacter gummiphilus sp. nov., a rubber-degrading bacterium isolated from the soil of a botanical garden in Japan.</title>
        <authorList>
            <person name="Shunsuke S.S."/>
        </authorList>
    </citation>
    <scope>NUCLEOTIDE SEQUENCE [LARGE SCALE GENOMIC DNA]</scope>
    <source>
        <strain evidence="8 9">S-16</strain>
    </source>
</reference>
<comment type="caution">
    <text evidence="8">The sequence shown here is derived from an EMBL/GenBank/DDBJ whole genome shotgun (WGS) entry which is preliminary data.</text>
</comment>
<dbReference type="InterPro" id="IPR001915">
    <property type="entry name" value="Peptidase_M48"/>
</dbReference>
<dbReference type="CDD" id="cd07331">
    <property type="entry name" value="M48C_Oma1_like"/>
    <property type="match status" value="1"/>
</dbReference>
<gene>
    <name evidence="8" type="ORF">DZC73_14370</name>
</gene>
<keyword evidence="2" id="KW-0479">Metal-binding</keyword>
<evidence type="ECO:0000256" key="5">
    <source>
        <dbReference type="ARBA" id="ARBA00023049"/>
    </source>
</evidence>
<organism evidence="8 9">
    <name type="scientific">Piscinibacter terrae</name>
    <dbReference type="NCBI Taxonomy" id="2496871"/>
    <lineage>
        <taxon>Bacteria</taxon>
        <taxon>Pseudomonadati</taxon>
        <taxon>Pseudomonadota</taxon>
        <taxon>Betaproteobacteria</taxon>
        <taxon>Burkholderiales</taxon>
        <taxon>Sphaerotilaceae</taxon>
        <taxon>Piscinibacter</taxon>
    </lineage>
</organism>
<dbReference type="Gene3D" id="3.30.2010.10">
    <property type="entry name" value="Metalloproteases ('zincins'), catalytic domain"/>
    <property type="match status" value="1"/>
</dbReference>
<dbReference type="GO" id="GO:0016020">
    <property type="term" value="C:membrane"/>
    <property type="evidence" value="ECO:0007669"/>
    <property type="project" value="TreeGrafter"/>
</dbReference>
<comment type="similarity">
    <text evidence="6">Belongs to the peptidase M48 family.</text>
</comment>
<keyword evidence="5 6" id="KW-0482">Metalloprotease</keyword>
<evidence type="ECO:0000256" key="6">
    <source>
        <dbReference type="RuleBase" id="RU003983"/>
    </source>
</evidence>
<dbReference type="GO" id="GO:0004222">
    <property type="term" value="F:metalloendopeptidase activity"/>
    <property type="evidence" value="ECO:0007669"/>
    <property type="project" value="InterPro"/>
</dbReference>
<protein>
    <submittedName>
        <fullName evidence="8">M48 family peptidase</fullName>
    </submittedName>
</protein>